<sequence length="193" mass="22183">MKKWTIKDLFNIPNCLCYFRIILIPIFLHRYFLASCKEDYYLCAFILILSGISDFLDGYIARHYHMVTDFGKVIDPIADKLTQFTVAVVLIYTYSWMWFLLGIIVIKDGMLALGGLYLYEKGAQVKGASWWGKISTAIFDIVAIILVGIHIPDSPISTIMIIVCIILMGLSLVLYAKQLLQMYWECKNEQKTN</sequence>
<name>A0A2T3FJV3_9FIRM</name>
<keyword evidence="21" id="KW-1185">Reference proteome</keyword>
<dbReference type="PANTHER" id="PTHR14269:SF62">
    <property type="entry name" value="CDP-DIACYLGLYCEROL--GLYCEROL-3-PHOSPHATE 3-PHOSPHATIDYLTRANSFERASE 1, CHLOROPLASTIC"/>
    <property type="match status" value="1"/>
</dbReference>
<dbReference type="Gene3D" id="1.20.120.1760">
    <property type="match status" value="1"/>
</dbReference>
<evidence type="ECO:0000256" key="3">
    <source>
        <dbReference type="ARBA" id="ARBA00005042"/>
    </source>
</evidence>
<keyword evidence="14" id="KW-1208">Phospholipid metabolism</keyword>
<evidence type="ECO:0000256" key="6">
    <source>
        <dbReference type="ARBA" id="ARBA00014944"/>
    </source>
</evidence>
<evidence type="ECO:0000256" key="8">
    <source>
        <dbReference type="ARBA" id="ARBA00022679"/>
    </source>
</evidence>
<comment type="function">
    <text evidence="1">This protein catalyzes the committed step to the synthesis of the acidic phospholipids.</text>
</comment>
<dbReference type="InterPro" id="IPR050324">
    <property type="entry name" value="CDP-alcohol_PTase-I"/>
</dbReference>
<dbReference type="UniPathway" id="UPA00084">
    <property type="reaction ID" value="UER00503"/>
</dbReference>
<dbReference type="GO" id="GO:0008444">
    <property type="term" value="F:CDP-diacylglycerol-glycerol-3-phosphate 3-phosphatidyltransferase activity"/>
    <property type="evidence" value="ECO:0007669"/>
    <property type="project" value="UniProtKB-EC"/>
</dbReference>
<evidence type="ECO:0000256" key="16">
    <source>
        <dbReference type="ARBA" id="ARBA00048586"/>
    </source>
</evidence>
<feature type="transmembrane region" description="Helical" evidence="18">
    <location>
        <begin position="39"/>
        <end position="61"/>
    </location>
</feature>
<dbReference type="GeneID" id="77471943"/>
<keyword evidence="9 18" id="KW-0812">Transmembrane</keyword>
<dbReference type="RefSeq" id="WP_106988873.1">
    <property type="nucleotide sequence ID" value="NZ_DBGCOW010000038.1"/>
</dbReference>
<dbReference type="InterPro" id="IPR043130">
    <property type="entry name" value="CDP-OH_PTrfase_TM_dom"/>
</dbReference>
<evidence type="ECO:0000256" key="2">
    <source>
        <dbReference type="ARBA" id="ARBA00004141"/>
    </source>
</evidence>
<dbReference type="InterPro" id="IPR004570">
    <property type="entry name" value="Phosphatidylglycerol_P_synth"/>
</dbReference>
<comment type="caution">
    <text evidence="20">The sequence shown here is derived from an EMBL/GenBank/DDBJ whole genome shotgun (WGS) entry which is preliminary data.</text>
</comment>
<comment type="similarity">
    <text evidence="4 17">Belongs to the CDP-alcohol phosphatidyltransferase class-I family.</text>
</comment>
<reference evidence="21" key="1">
    <citation type="submission" date="2018-03" db="EMBL/GenBank/DDBJ databases">
        <title>Lachnoclostridium SNUG30370 gen.nov., sp.nov., isolated from human faeces.</title>
        <authorList>
            <person name="Seo B."/>
            <person name="Jeon K."/>
            <person name="Ko G."/>
        </authorList>
    </citation>
    <scope>NUCLEOTIDE SEQUENCE [LARGE SCALE GENOMIC DNA]</scope>
    <source>
        <strain evidence="21">SNUG30370</strain>
    </source>
</reference>
<comment type="subcellular location">
    <subcellularLocation>
        <location evidence="2">Membrane</location>
        <topology evidence="2">Multi-pass membrane protein</topology>
    </subcellularLocation>
</comment>
<gene>
    <name evidence="20" type="ORF">C7U55_12725</name>
    <name evidence="19" type="ORF">LJD69_12090</name>
</gene>
<feature type="transmembrane region" description="Helical" evidence="18">
    <location>
        <begin position="156"/>
        <end position="175"/>
    </location>
</feature>
<evidence type="ECO:0000256" key="14">
    <source>
        <dbReference type="ARBA" id="ARBA00023264"/>
    </source>
</evidence>
<proteinExistence type="inferred from homology"/>
<evidence type="ECO:0000313" key="19">
    <source>
        <dbReference type="EMBL" id="MCB8611332.1"/>
    </source>
</evidence>
<dbReference type="GO" id="GO:0006655">
    <property type="term" value="P:phosphatidylglycerol biosynthetic process"/>
    <property type="evidence" value="ECO:0007669"/>
    <property type="project" value="UniProtKB-UniPathway"/>
</dbReference>
<feature type="transmembrane region" description="Helical" evidence="18">
    <location>
        <begin position="130"/>
        <end position="150"/>
    </location>
</feature>
<evidence type="ECO:0000313" key="20">
    <source>
        <dbReference type="EMBL" id="PST35569.1"/>
    </source>
</evidence>
<keyword evidence="8 17" id="KW-0808">Transferase</keyword>
<evidence type="ECO:0000256" key="18">
    <source>
        <dbReference type="SAM" id="Phobius"/>
    </source>
</evidence>
<dbReference type="PROSITE" id="PS00379">
    <property type="entry name" value="CDP_ALCOHOL_P_TRANSF"/>
    <property type="match status" value="1"/>
</dbReference>
<dbReference type="InterPro" id="IPR048254">
    <property type="entry name" value="CDP_ALCOHOL_P_TRANSF_CS"/>
</dbReference>
<feature type="transmembrane region" description="Helical" evidence="18">
    <location>
        <begin position="12"/>
        <end position="33"/>
    </location>
</feature>
<dbReference type="Pfam" id="PF01066">
    <property type="entry name" value="CDP-OH_P_transf"/>
    <property type="match status" value="1"/>
</dbReference>
<keyword evidence="13" id="KW-0594">Phospholipid biosynthesis</keyword>
<reference evidence="20" key="2">
    <citation type="journal article" date="2019" name="Int. J. Syst. Evol. Microbiol.">
        <title>Faecalibacillus intestinalis gen. nov., sp. nov. and Faecalibacillus faecis sp. nov., isolated from human faeces.</title>
        <authorList>
            <person name="Seo B."/>
            <person name="Jeon K."/>
            <person name="Baek I."/>
            <person name="Lee Y.M."/>
            <person name="Baek K."/>
            <person name="Ko G."/>
        </authorList>
    </citation>
    <scope>NUCLEOTIDE SEQUENCE</scope>
    <source>
        <strain evidence="20">SNUG30370</strain>
    </source>
</reference>
<dbReference type="AlphaFoldDB" id="A0A2T3FJV3"/>
<evidence type="ECO:0000256" key="5">
    <source>
        <dbReference type="ARBA" id="ARBA00013170"/>
    </source>
</evidence>
<keyword evidence="12 18" id="KW-0472">Membrane</keyword>
<accession>A0A2T3FJV3</accession>
<keyword evidence="10 18" id="KW-1133">Transmembrane helix</keyword>
<dbReference type="PIRSF" id="PIRSF000847">
    <property type="entry name" value="Phos_ph_gly_syn"/>
    <property type="match status" value="1"/>
</dbReference>
<dbReference type="EMBL" id="JAJDKZ010000049">
    <property type="protein sequence ID" value="MCB8611332.1"/>
    <property type="molecule type" value="Genomic_DNA"/>
</dbReference>
<evidence type="ECO:0000256" key="9">
    <source>
        <dbReference type="ARBA" id="ARBA00022692"/>
    </source>
</evidence>
<dbReference type="EMBL" id="PYLP01000030">
    <property type="protein sequence ID" value="PST35569.1"/>
    <property type="molecule type" value="Genomic_DNA"/>
</dbReference>
<evidence type="ECO:0000313" key="21">
    <source>
        <dbReference type="Proteomes" id="UP000241201"/>
    </source>
</evidence>
<keyword evidence="7" id="KW-0444">Lipid biosynthesis</keyword>
<reference evidence="19" key="3">
    <citation type="submission" date="2021-10" db="EMBL/GenBank/DDBJ databases">
        <title>Collection of gut derived symbiotic bacterial strains cultured from healthy donors.</title>
        <authorList>
            <person name="Lin H."/>
            <person name="Littmann E."/>
            <person name="Kohout C."/>
            <person name="Pamer E.G."/>
        </authorList>
    </citation>
    <scope>NUCLEOTIDE SEQUENCE</scope>
    <source>
        <strain evidence="19">DFI.4.48</strain>
    </source>
</reference>
<evidence type="ECO:0000256" key="10">
    <source>
        <dbReference type="ARBA" id="ARBA00022989"/>
    </source>
</evidence>
<comment type="catalytic activity">
    <reaction evidence="16">
        <text>a CDP-1,2-diacyl-sn-glycerol + sn-glycerol 3-phosphate = a 1,2-diacyl-sn-glycero-3-phospho-(1'-sn-glycero-3'-phosphate) + CMP + H(+)</text>
        <dbReference type="Rhea" id="RHEA:12593"/>
        <dbReference type="ChEBI" id="CHEBI:15378"/>
        <dbReference type="ChEBI" id="CHEBI:57597"/>
        <dbReference type="ChEBI" id="CHEBI:58332"/>
        <dbReference type="ChEBI" id="CHEBI:60110"/>
        <dbReference type="ChEBI" id="CHEBI:60377"/>
        <dbReference type="EC" id="2.7.8.5"/>
    </reaction>
</comment>
<dbReference type="Proteomes" id="UP000241201">
    <property type="component" value="Unassembled WGS sequence"/>
</dbReference>
<evidence type="ECO:0000256" key="4">
    <source>
        <dbReference type="ARBA" id="ARBA00010441"/>
    </source>
</evidence>
<protein>
    <recommendedName>
        <fullName evidence="6">CDP-diacylglycerol--glycerol-3-phosphate 3-phosphatidyltransferase</fullName>
        <ecNumber evidence="5">2.7.8.5</ecNumber>
    </recommendedName>
    <alternativeName>
        <fullName evidence="15">Phosphatidylglycerophosphate synthase</fullName>
    </alternativeName>
</protein>
<evidence type="ECO:0000256" key="7">
    <source>
        <dbReference type="ARBA" id="ARBA00022516"/>
    </source>
</evidence>
<evidence type="ECO:0000256" key="13">
    <source>
        <dbReference type="ARBA" id="ARBA00023209"/>
    </source>
</evidence>
<dbReference type="PANTHER" id="PTHR14269">
    <property type="entry name" value="CDP-DIACYLGLYCEROL--GLYCEROL-3-PHOSPHATE 3-PHOSPHATIDYLTRANSFERASE-RELATED"/>
    <property type="match status" value="1"/>
</dbReference>
<dbReference type="Proteomes" id="UP001198439">
    <property type="component" value="Unassembled WGS sequence"/>
</dbReference>
<evidence type="ECO:0000256" key="12">
    <source>
        <dbReference type="ARBA" id="ARBA00023136"/>
    </source>
</evidence>
<keyword evidence="11" id="KW-0443">Lipid metabolism</keyword>
<evidence type="ECO:0000256" key="17">
    <source>
        <dbReference type="RuleBase" id="RU003750"/>
    </source>
</evidence>
<evidence type="ECO:0000256" key="15">
    <source>
        <dbReference type="ARBA" id="ARBA00033018"/>
    </source>
</evidence>
<organism evidence="20 21">
    <name type="scientific">Faecalibacillus faecis</name>
    <dbReference type="NCBI Taxonomy" id="1982628"/>
    <lineage>
        <taxon>Bacteria</taxon>
        <taxon>Bacillati</taxon>
        <taxon>Bacillota</taxon>
        <taxon>Erysipelotrichia</taxon>
        <taxon>Erysipelotrichales</taxon>
        <taxon>Coprobacillaceae</taxon>
        <taxon>Faecalibacillus</taxon>
    </lineage>
</organism>
<comment type="pathway">
    <text evidence="3">Phospholipid metabolism; phosphatidylglycerol biosynthesis; phosphatidylglycerol from CDP-diacylglycerol: step 1/2.</text>
</comment>
<dbReference type="GO" id="GO:0016020">
    <property type="term" value="C:membrane"/>
    <property type="evidence" value="ECO:0007669"/>
    <property type="project" value="UniProtKB-SubCell"/>
</dbReference>
<dbReference type="EC" id="2.7.8.5" evidence="5"/>
<evidence type="ECO:0000256" key="1">
    <source>
        <dbReference type="ARBA" id="ARBA00003973"/>
    </source>
</evidence>
<dbReference type="InterPro" id="IPR000462">
    <property type="entry name" value="CDP-OH_P_trans"/>
</dbReference>
<evidence type="ECO:0000256" key="11">
    <source>
        <dbReference type="ARBA" id="ARBA00023098"/>
    </source>
</evidence>